<keyword evidence="3 6" id="KW-0812">Transmembrane</keyword>
<gene>
    <name evidence="8" type="ORF">AXK60_04655</name>
</gene>
<dbReference type="PANTHER" id="PTHR23519:SF1">
    <property type="entry name" value="AUTOPHAGY-RELATED PROTEIN 22"/>
    <property type="match status" value="1"/>
</dbReference>
<dbReference type="SUPFAM" id="SSF103473">
    <property type="entry name" value="MFS general substrate transporter"/>
    <property type="match status" value="1"/>
</dbReference>
<evidence type="ECO:0000256" key="1">
    <source>
        <dbReference type="ARBA" id="ARBA00004651"/>
    </source>
</evidence>
<evidence type="ECO:0000256" key="3">
    <source>
        <dbReference type="ARBA" id="ARBA00022692"/>
    </source>
</evidence>
<evidence type="ECO:0000256" key="4">
    <source>
        <dbReference type="ARBA" id="ARBA00022989"/>
    </source>
</evidence>
<keyword evidence="5 6" id="KW-0472">Membrane</keyword>
<evidence type="ECO:0000256" key="6">
    <source>
        <dbReference type="SAM" id="Phobius"/>
    </source>
</evidence>
<protein>
    <recommendedName>
        <fullName evidence="7">Major facilitator superfamily (MFS) profile domain-containing protein</fullName>
    </recommendedName>
</protein>
<dbReference type="PANTHER" id="PTHR23519">
    <property type="entry name" value="AUTOPHAGY-RELATED PROTEIN 22"/>
    <property type="match status" value="1"/>
</dbReference>
<dbReference type="Pfam" id="PF11700">
    <property type="entry name" value="ATG22"/>
    <property type="match status" value="1"/>
</dbReference>
<proteinExistence type="predicted"/>
<feature type="transmembrane region" description="Helical" evidence="6">
    <location>
        <begin position="388"/>
        <end position="406"/>
    </location>
</feature>
<keyword evidence="4 6" id="KW-1133">Transmembrane helix</keyword>
<comment type="caution">
    <text evidence="8">The sequence shown here is derived from an EMBL/GenBank/DDBJ whole genome shotgun (WGS) entry which is preliminary data.</text>
</comment>
<feature type="transmembrane region" description="Helical" evidence="6">
    <location>
        <begin position="60"/>
        <end position="79"/>
    </location>
</feature>
<feature type="transmembrane region" description="Helical" evidence="6">
    <location>
        <begin position="321"/>
        <end position="339"/>
    </location>
</feature>
<feature type="transmembrane region" description="Helical" evidence="6">
    <location>
        <begin position="198"/>
        <end position="220"/>
    </location>
</feature>
<accession>A0A138AXF8</accession>
<feature type="transmembrane region" description="Helical" evidence="6">
    <location>
        <begin position="412"/>
        <end position="429"/>
    </location>
</feature>
<sequence>MAAGVEVPTAPVPRRQVVAWCTWDWGSAAFNAVMTTFIFTVYLTGAVGKDLPGSISATSWLSWAMAAAGLVVAVLAPVLGGRSDAAGRRRFSLAVWSAVVTVCTAGCFFVRDEYQYLWLGLLLLAVGTVAFELANVPYYAMLRQVSTPETIGRVSGIGWACGYFGGIVLLLLCNFGFIAGDGPTRGFLNVPTEGGLNIRLVAVFAAVWFGVCALPVLFVVPELPPDGTAHRRGIVGAYRELFATIGSLWREDRNVVWFLVSSAVFRDGLAATFTFGAVLAHSVYGMSESTVLLFGVAANVVAALGAVTAGRFDDRIGPKPVIVTCLVGMLVAGTVLLFVRGEAMFWIFGLMLTVFVGPAQSSARSMLARMTVPGREGQMFGLYQTTGRAASFLGPALFGLFVWAFGTDRAGIGGIIVVLALGLLLLARVRPARDRALT</sequence>
<feature type="domain" description="Major facilitator superfamily (MFS) profile" evidence="7">
    <location>
        <begin position="255"/>
        <end position="438"/>
    </location>
</feature>
<dbReference type="Gene3D" id="1.20.1250.20">
    <property type="entry name" value="MFS general substrate transporter like domains"/>
    <property type="match status" value="2"/>
</dbReference>
<feature type="transmembrane region" description="Helical" evidence="6">
    <location>
        <begin position="291"/>
        <end position="309"/>
    </location>
</feature>
<dbReference type="InterPro" id="IPR020846">
    <property type="entry name" value="MFS_dom"/>
</dbReference>
<feature type="transmembrane region" description="Helical" evidence="6">
    <location>
        <begin position="157"/>
        <end position="178"/>
    </location>
</feature>
<evidence type="ECO:0000259" key="7">
    <source>
        <dbReference type="PROSITE" id="PS50850"/>
    </source>
</evidence>
<feature type="transmembrane region" description="Helical" evidence="6">
    <location>
        <begin position="117"/>
        <end position="136"/>
    </location>
</feature>
<dbReference type="GO" id="GO:0022857">
    <property type="term" value="F:transmembrane transporter activity"/>
    <property type="evidence" value="ECO:0007669"/>
    <property type="project" value="InterPro"/>
</dbReference>
<organism evidence="8 9">
    <name type="scientific">Tsukamurella pseudospumae</name>
    <dbReference type="NCBI Taxonomy" id="239498"/>
    <lineage>
        <taxon>Bacteria</taxon>
        <taxon>Bacillati</taxon>
        <taxon>Actinomycetota</taxon>
        <taxon>Actinomycetes</taxon>
        <taxon>Mycobacteriales</taxon>
        <taxon>Tsukamurellaceae</taxon>
        <taxon>Tsukamurella</taxon>
    </lineage>
</organism>
<evidence type="ECO:0000313" key="8">
    <source>
        <dbReference type="EMBL" id="KXP15148.1"/>
    </source>
</evidence>
<dbReference type="InterPro" id="IPR036259">
    <property type="entry name" value="MFS_trans_sf"/>
</dbReference>
<feature type="transmembrane region" description="Helical" evidence="6">
    <location>
        <begin position="28"/>
        <end position="48"/>
    </location>
</feature>
<dbReference type="AlphaFoldDB" id="A0A138AXF8"/>
<keyword evidence="2" id="KW-0813">Transport</keyword>
<feature type="transmembrane region" description="Helical" evidence="6">
    <location>
        <begin position="91"/>
        <end position="111"/>
    </location>
</feature>
<feature type="transmembrane region" description="Helical" evidence="6">
    <location>
        <begin position="255"/>
        <end position="279"/>
    </location>
</feature>
<dbReference type="STRING" id="239498.AXK60_04655"/>
<dbReference type="RefSeq" id="WP_068569837.1">
    <property type="nucleotide sequence ID" value="NZ_LSRF01000001.1"/>
</dbReference>
<dbReference type="EMBL" id="LSRF01000001">
    <property type="protein sequence ID" value="KXP15148.1"/>
    <property type="molecule type" value="Genomic_DNA"/>
</dbReference>
<name>A0A138AXF8_9ACTN</name>
<evidence type="ECO:0000256" key="2">
    <source>
        <dbReference type="ARBA" id="ARBA00022448"/>
    </source>
</evidence>
<evidence type="ECO:0000256" key="5">
    <source>
        <dbReference type="ARBA" id="ARBA00023136"/>
    </source>
</evidence>
<dbReference type="InterPro" id="IPR050495">
    <property type="entry name" value="ATG22/LtaA_families"/>
</dbReference>
<dbReference type="Proteomes" id="UP000070258">
    <property type="component" value="Unassembled WGS sequence"/>
</dbReference>
<dbReference type="InterPro" id="IPR024671">
    <property type="entry name" value="Atg22-like"/>
</dbReference>
<dbReference type="GO" id="GO:0005886">
    <property type="term" value="C:plasma membrane"/>
    <property type="evidence" value="ECO:0007669"/>
    <property type="project" value="UniProtKB-SubCell"/>
</dbReference>
<reference evidence="9" key="1">
    <citation type="submission" date="2016-02" db="EMBL/GenBank/DDBJ databases">
        <authorList>
            <person name="Wen L."/>
            <person name="He K."/>
            <person name="Yang H."/>
        </authorList>
    </citation>
    <scope>NUCLEOTIDE SEQUENCE [LARGE SCALE GENOMIC DNA]</scope>
    <source>
        <strain evidence="9">JCM 15929</strain>
    </source>
</reference>
<comment type="subcellular location">
    <subcellularLocation>
        <location evidence="1">Cell membrane</location>
        <topology evidence="1">Multi-pass membrane protein</topology>
    </subcellularLocation>
</comment>
<evidence type="ECO:0000313" key="9">
    <source>
        <dbReference type="Proteomes" id="UP000070258"/>
    </source>
</evidence>
<dbReference type="PROSITE" id="PS50850">
    <property type="entry name" value="MFS"/>
    <property type="match status" value="1"/>
</dbReference>
<feature type="transmembrane region" description="Helical" evidence="6">
    <location>
        <begin position="345"/>
        <end position="367"/>
    </location>
</feature>